<feature type="region of interest" description="Disordered" evidence="6">
    <location>
        <begin position="404"/>
        <end position="461"/>
    </location>
</feature>
<dbReference type="Gene3D" id="3.10.620.30">
    <property type="match status" value="1"/>
</dbReference>
<feature type="compositionally biased region" description="Low complexity" evidence="6">
    <location>
        <begin position="75"/>
        <end position="90"/>
    </location>
</feature>
<feature type="region of interest" description="Disordered" evidence="6">
    <location>
        <begin position="30"/>
        <end position="105"/>
    </location>
</feature>
<comment type="similarity">
    <text evidence="1">Belongs to the transglutaminase-like superfamily. PNGase family.</text>
</comment>
<dbReference type="PANTHER" id="PTHR12143">
    <property type="entry name" value="PEPTIDE N-GLYCANASE PNGASE -RELATED"/>
    <property type="match status" value="1"/>
</dbReference>
<keyword evidence="3" id="KW-0862">Zinc</keyword>
<evidence type="ECO:0000259" key="7">
    <source>
        <dbReference type="SMART" id="SM00460"/>
    </source>
</evidence>
<dbReference type="Pfam" id="PF01841">
    <property type="entry name" value="Transglut_core"/>
    <property type="match status" value="1"/>
</dbReference>
<name>A0A2T3AZB2_AMORE</name>
<evidence type="ECO:0000313" key="8">
    <source>
        <dbReference type="EMBL" id="PSS15381.1"/>
    </source>
</evidence>
<sequence>MADPNGLPTSPDPKYDEQWAKDLRVQFEGLLRTKRLNELDRSRSRNTTPPPRERASSSNLRASASHNPQSPGYRPSTSTGSAATPPSYASLRHLPKVPSPPTDAQSQKFRNLLISLSLTPTKYENPGLLDEALQVIPLDRIYGEAEEESQVLQAQAESMGDGRQPEWGYQDCVIRALLRWFKRSFFSWINNPPCQVCLSPTIAQGMTPPTPEESAYGALRVELYRCSAGDCGAYERFPRYGDVWRLLQTRKGRCGEWANVFSMLCRAVGGRVRWVWNAEDHVWTEVYSEMQKRWIHVDACEEAWDNPRLYTEGWGKKMSYCVAFSMDGATDVTRRYVRKTEYALERNRCPEEVMLYIMNEIRSLRRANMPKDERFRLEKEDSREDKELRGYVVASIAQSVVSNLRPGMSITSGCRPPSPDDDQKRPPEQPAGRQSGAQEWINARGENGPRLPPRDPNHRGH</sequence>
<protein>
    <recommendedName>
        <fullName evidence="5">Protein PNG1</fullName>
    </recommendedName>
    <alternativeName>
        <fullName evidence="4">Protein png1</fullName>
    </alternativeName>
</protein>
<evidence type="ECO:0000256" key="4">
    <source>
        <dbReference type="ARBA" id="ARBA00071430"/>
    </source>
</evidence>
<evidence type="ECO:0000313" key="9">
    <source>
        <dbReference type="Proteomes" id="UP000241818"/>
    </source>
</evidence>
<dbReference type="FunCoup" id="A0A2T3AZB2">
    <property type="interactions" value="85"/>
</dbReference>
<dbReference type="GO" id="GO:0005829">
    <property type="term" value="C:cytosol"/>
    <property type="evidence" value="ECO:0007669"/>
    <property type="project" value="TreeGrafter"/>
</dbReference>
<feature type="region of interest" description="Disordered" evidence="6">
    <location>
        <begin position="1"/>
        <end position="20"/>
    </location>
</feature>
<dbReference type="EMBL" id="KZ679013">
    <property type="protein sequence ID" value="PSS15381.1"/>
    <property type="molecule type" value="Genomic_DNA"/>
</dbReference>
<dbReference type="Proteomes" id="UP000241818">
    <property type="component" value="Unassembled WGS sequence"/>
</dbReference>
<keyword evidence="9" id="KW-1185">Reference proteome</keyword>
<feature type="domain" description="Transglutaminase-like" evidence="7">
    <location>
        <begin position="246"/>
        <end position="301"/>
    </location>
</feature>
<dbReference type="GO" id="GO:0036503">
    <property type="term" value="P:ERAD pathway"/>
    <property type="evidence" value="ECO:0007669"/>
    <property type="project" value="UniProtKB-ARBA"/>
</dbReference>
<accession>A0A2T3AZB2</accession>
<dbReference type="InterPro" id="IPR002931">
    <property type="entry name" value="Transglutaminase-like"/>
</dbReference>
<dbReference type="OrthoDB" id="409136at2759"/>
<dbReference type="GO" id="GO:0006516">
    <property type="term" value="P:glycoprotein catabolic process"/>
    <property type="evidence" value="ECO:0007669"/>
    <property type="project" value="TreeGrafter"/>
</dbReference>
<feature type="compositionally biased region" description="Basic and acidic residues" evidence="6">
    <location>
        <begin position="452"/>
        <end position="461"/>
    </location>
</feature>
<gene>
    <name evidence="8" type="ORF">M430DRAFT_104055</name>
</gene>
<dbReference type="SMART" id="SM00460">
    <property type="entry name" value="TGc"/>
    <property type="match status" value="1"/>
</dbReference>
<dbReference type="Gene3D" id="2.20.25.10">
    <property type="match status" value="1"/>
</dbReference>
<dbReference type="InterPro" id="IPR038765">
    <property type="entry name" value="Papain-like_cys_pep_sf"/>
</dbReference>
<dbReference type="FunFam" id="3.10.620.30:FF:000004">
    <property type="entry name" value="Peptidase (PNG1)"/>
    <property type="match status" value="1"/>
</dbReference>
<dbReference type="PANTHER" id="PTHR12143:SF19">
    <property type="entry name" value="PEPTIDE-N(4)-(N-ACETYL-BETA-GLUCOSAMINYL)ASPARAGINE AMIDASE"/>
    <property type="match status" value="1"/>
</dbReference>
<dbReference type="InterPro" id="IPR050883">
    <property type="entry name" value="PNGase"/>
</dbReference>
<dbReference type="InParanoid" id="A0A2T3AZB2"/>
<evidence type="ECO:0000256" key="3">
    <source>
        <dbReference type="ARBA" id="ARBA00022833"/>
    </source>
</evidence>
<keyword evidence="2" id="KW-0479">Metal-binding</keyword>
<organism evidence="8 9">
    <name type="scientific">Amorphotheca resinae ATCC 22711</name>
    <dbReference type="NCBI Taxonomy" id="857342"/>
    <lineage>
        <taxon>Eukaryota</taxon>
        <taxon>Fungi</taxon>
        <taxon>Dikarya</taxon>
        <taxon>Ascomycota</taxon>
        <taxon>Pezizomycotina</taxon>
        <taxon>Leotiomycetes</taxon>
        <taxon>Helotiales</taxon>
        <taxon>Amorphothecaceae</taxon>
        <taxon>Amorphotheca</taxon>
    </lineage>
</organism>
<dbReference type="AlphaFoldDB" id="A0A2T3AZB2"/>
<dbReference type="RefSeq" id="XP_024719980.1">
    <property type="nucleotide sequence ID" value="XM_024860900.1"/>
</dbReference>
<evidence type="ECO:0000256" key="2">
    <source>
        <dbReference type="ARBA" id="ARBA00022723"/>
    </source>
</evidence>
<proteinExistence type="inferred from homology"/>
<dbReference type="FunFam" id="2.20.25.10:FF:000011">
    <property type="entry name" value="peptide-N(4)-(N-acetyl-beta- glucosaminyl)asparagine amidase"/>
    <property type="match status" value="1"/>
</dbReference>
<evidence type="ECO:0000256" key="1">
    <source>
        <dbReference type="ARBA" id="ARBA00009390"/>
    </source>
</evidence>
<dbReference type="GO" id="GO:0000224">
    <property type="term" value="F:peptide-N4-(N-acetyl-beta-glucosaminyl)asparagine amidase activity"/>
    <property type="evidence" value="ECO:0007669"/>
    <property type="project" value="TreeGrafter"/>
</dbReference>
<dbReference type="SUPFAM" id="SSF54001">
    <property type="entry name" value="Cysteine proteinases"/>
    <property type="match status" value="1"/>
</dbReference>
<dbReference type="STRING" id="857342.A0A2T3AZB2"/>
<dbReference type="GeneID" id="36568981"/>
<dbReference type="GO" id="GO:0046872">
    <property type="term" value="F:metal ion binding"/>
    <property type="evidence" value="ECO:0007669"/>
    <property type="project" value="UniProtKB-KW"/>
</dbReference>
<evidence type="ECO:0000256" key="6">
    <source>
        <dbReference type="SAM" id="MobiDB-lite"/>
    </source>
</evidence>
<dbReference type="GO" id="GO:0005634">
    <property type="term" value="C:nucleus"/>
    <property type="evidence" value="ECO:0007669"/>
    <property type="project" value="TreeGrafter"/>
</dbReference>
<reference evidence="8 9" key="1">
    <citation type="journal article" date="2018" name="New Phytol.">
        <title>Comparative genomics and transcriptomics depict ericoid mycorrhizal fungi as versatile saprotrophs and plant mutualists.</title>
        <authorList>
            <person name="Martino E."/>
            <person name="Morin E."/>
            <person name="Grelet G.A."/>
            <person name="Kuo A."/>
            <person name="Kohler A."/>
            <person name="Daghino S."/>
            <person name="Barry K.W."/>
            <person name="Cichocki N."/>
            <person name="Clum A."/>
            <person name="Dockter R.B."/>
            <person name="Hainaut M."/>
            <person name="Kuo R.C."/>
            <person name="LaButti K."/>
            <person name="Lindahl B.D."/>
            <person name="Lindquist E.A."/>
            <person name="Lipzen A."/>
            <person name="Khouja H.R."/>
            <person name="Magnuson J."/>
            <person name="Murat C."/>
            <person name="Ohm R.A."/>
            <person name="Singer S.W."/>
            <person name="Spatafora J.W."/>
            <person name="Wang M."/>
            <person name="Veneault-Fourrey C."/>
            <person name="Henrissat B."/>
            <person name="Grigoriev I.V."/>
            <person name="Martin F.M."/>
            <person name="Perotto S."/>
        </authorList>
    </citation>
    <scope>NUCLEOTIDE SEQUENCE [LARGE SCALE GENOMIC DNA]</scope>
    <source>
        <strain evidence="8 9">ATCC 22711</strain>
    </source>
</reference>
<evidence type="ECO:0000256" key="5">
    <source>
        <dbReference type="ARBA" id="ARBA00071953"/>
    </source>
</evidence>
<feature type="compositionally biased region" description="Low complexity" evidence="6">
    <location>
        <begin position="56"/>
        <end position="65"/>
    </location>
</feature>